<sequence>MPLSRYQIRNEYSLADPDLYKAADKDDPEALLEGVAMAGLVGVLRQLGDLAEFAAEIFHDLHEEVMVTAARGHSLMVRVQQLEAEVPTIEKAFLSQTNHSSFFYNPGLDWHPNIRMGQNLIAQGDLPRFVMDSYEECRGPPRLFLLDKFDVAGAGACLKRYSDPSFFKVEPSSVGITGTDVQREKKVRKAKQKKGSRWRNGETPDALPTSHAKLHQLFLEERIENGISDPARRVKLKRRLNGFPFSSKSGNSYMEKFLKSPSPDHKEVHEIPVDSATYESSFEIAKISTMIPEEERDPKSICQSLSPPKEEENIQELFMDKLNEVPSGTRDSVVLQSDGDNVSDSGIEAYNIPSTLQVEDSEKEIAVDGGSKTDDSVDDYQSGDTASEVDNYTDALTTMDSEMDTDSDFKLKNDMRHLNGRRESRDLDANDVLLQAHSSDSQSMGNSSLSDDGNSSSKKEISSFSYSDTHSNAADNAPSDEVSCNVFPSVEIHETEIIESSMDLQPINEEHTWLHGPGSAVFYGLSTEAAQISSHSSELCDQTASLSPTVSNPTYRSTEAFTKDSPVILTEADNIVTDPSLDISHIPSISKATEEKDYDSPQRLYGDNQLMDESEQGHKDTSEIVPETSCLSVSSHSNDCFQLHVSAGNQLVSELSEEDVNPNEYVVSATDQDLKEDDSPPQIIHEKSSLLSTYDQPLDEMHAEDRTLSENALASDLSVSPLQFTDCLHVAMSADSLPVKEMFNEDQNSNADGSSDVAAEEKSDQRSLDSVPESGIEEDLPIPNSDDNQIGEQNPDMPSADAHLGQAHCLDTDIGDTVSKVDDVCQSAREIPDNVTLKEDTHSELVEHLVSKTIAGALPIKLSEEQTSSSREEHFGDILDTGDGAELSEAASNTTMIERGSSVEPLLLAENYLDLDRVDTDSVNATAENNAIDDEEGPSGDVRTLQEVYLSGSEGEVKGLITQEPCLSERPEESSATEGLHQQIFSLLGSNPDSCQVVDKEQPVSETRVVNDVSATCLPLEATTHVDATTATAAKEKEIESSHTEEKVESLTKQLDQPYVLEANSEVVINLDHTQYQKDVDHVVPVCTSVPLDLPNEPPAAPLSFEFSNSSNTSGYPIYPSNSILSSFPLLPNASEIHVDDMPPMPPLPPVQWRMTRSQHALPGQVCVQNSASAFPPIFPSKADQDTQPVNQLLPQLAFADENSHPVSEQPIGKAVHLDPFISKVPSLVDHGDSKDNILPQGEIQQSGISQSSGSDGEMLQSSFQCEERENEKPRWESSSNLSPTDISSPCALELSSEKFTESLNQGAPETSLNEEELVQSSTISGENVVACDTMVPLKTEHEQSEQTPAGSVCAFGLSNEKLIRPLDQVGSETNIKEKELGNGTGHLEENLGSFDNNPLSAKILTDQPQHAISTSEATLAWPVGEQNKPNGLPPKKLPRPRSPLIDAVAAHDKSKLRKVTERVRPEIQKVDERDSLLEQIRAKSFNLKPAVQTRPSIPGPTTNLKVAAILEKAKTIRQAFAGSDEDDDDGWSD</sequence>
<name>A0ACC0AQ53_CATRO</name>
<dbReference type="Proteomes" id="UP001060085">
    <property type="component" value="Linkage Group LG05"/>
</dbReference>
<protein>
    <submittedName>
        <fullName evidence="1">Uncharacterized protein</fullName>
    </submittedName>
</protein>
<accession>A0ACC0AQ53</accession>
<organism evidence="1 2">
    <name type="scientific">Catharanthus roseus</name>
    <name type="common">Madagascar periwinkle</name>
    <name type="synonym">Vinca rosea</name>
    <dbReference type="NCBI Taxonomy" id="4058"/>
    <lineage>
        <taxon>Eukaryota</taxon>
        <taxon>Viridiplantae</taxon>
        <taxon>Streptophyta</taxon>
        <taxon>Embryophyta</taxon>
        <taxon>Tracheophyta</taxon>
        <taxon>Spermatophyta</taxon>
        <taxon>Magnoliopsida</taxon>
        <taxon>eudicotyledons</taxon>
        <taxon>Gunneridae</taxon>
        <taxon>Pentapetalae</taxon>
        <taxon>asterids</taxon>
        <taxon>lamiids</taxon>
        <taxon>Gentianales</taxon>
        <taxon>Apocynaceae</taxon>
        <taxon>Rauvolfioideae</taxon>
        <taxon>Vinceae</taxon>
        <taxon>Catharanthinae</taxon>
        <taxon>Catharanthus</taxon>
    </lineage>
</organism>
<evidence type="ECO:0000313" key="2">
    <source>
        <dbReference type="Proteomes" id="UP001060085"/>
    </source>
</evidence>
<dbReference type="EMBL" id="CM044705">
    <property type="protein sequence ID" value="KAI5662994.1"/>
    <property type="molecule type" value="Genomic_DNA"/>
</dbReference>
<gene>
    <name evidence="1" type="ORF">M9H77_22317</name>
</gene>
<comment type="caution">
    <text evidence="1">The sequence shown here is derived from an EMBL/GenBank/DDBJ whole genome shotgun (WGS) entry which is preliminary data.</text>
</comment>
<keyword evidence="2" id="KW-1185">Reference proteome</keyword>
<proteinExistence type="predicted"/>
<reference evidence="2" key="1">
    <citation type="journal article" date="2023" name="Nat. Plants">
        <title>Single-cell RNA sequencing provides a high-resolution roadmap for understanding the multicellular compartmentation of specialized metabolism.</title>
        <authorList>
            <person name="Sun S."/>
            <person name="Shen X."/>
            <person name="Li Y."/>
            <person name="Li Y."/>
            <person name="Wang S."/>
            <person name="Li R."/>
            <person name="Zhang H."/>
            <person name="Shen G."/>
            <person name="Guo B."/>
            <person name="Wei J."/>
            <person name="Xu J."/>
            <person name="St-Pierre B."/>
            <person name="Chen S."/>
            <person name="Sun C."/>
        </authorList>
    </citation>
    <scope>NUCLEOTIDE SEQUENCE [LARGE SCALE GENOMIC DNA]</scope>
</reference>
<evidence type="ECO:0000313" key="1">
    <source>
        <dbReference type="EMBL" id="KAI5662994.1"/>
    </source>
</evidence>